<evidence type="ECO:0000313" key="3">
    <source>
        <dbReference type="EMBL" id="PKY91530.1"/>
    </source>
</evidence>
<dbReference type="SMART" id="SM00731">
    <property type="entry name" value="SprT"/>
    <property type="match status" value="1"/>
</dbReference>
<evidence type="ECO:0000259" key="1">
    <source>
        <dbReference type="SMART" id="SM00731"/>
    </source>
</evidence>
<gene>
    <name evidence="3" type="ORF">CYJ27_02305</name>
    <name evidence="2" type="ORF">HMPREF3187_00139</name>
</gene>
<dbReference type="Proteomes" id="UP000234775">
    <property type="component" value="Unassembled WGS sequence"/>
</dbReference>
<dbReference type="EMBL" id="LSCQ01000012">
    <property type="protein sequence ID" value="KXB38076.1"/>
    <property type="molecule type" value="Genomic_DNA"/>
</dbReference>
<name>A0A109RCJ4_9LACT</name>
<accession>A0A109RCJ4</accession>
<dbReference type="AlphaFoldDB" id="A0A109RCJ4"/>
<dbReference type="InterPro" id="IPR035240">
    <property type="entry name" value="SprT_Zn_ribbon"/>
</dbReference>
<comment type="caution">
    <text evidence="2">The sequence shown here is derived from an EMBL/GenBank/DDBJ whole genome shotgun (WGS) entry which is preliminary data.</text>
</comment>
<reference evidence="3 5" key="2">
    <citation type="submission" date="2017-12" db="EMBL/GenBank/DDBJ databases">
        <title>Phylogenetic diversity of female urinary microbiome.</title>
        <authorList>
            <person name="Thomas-White K."/>
            <person name="Wolfe A.J."/>
        </authorList>
    </citation>
    <scope>NUCLEOTIDE SEQUENCE [LARGE SCALE GENOMIC DNA]</scope>
    <source>
        <strain evidence="3 5">UMB0844</strain>
    </source>
</reference>
<dbReference type="GO" id="GO:0006950">
    <property type="term" value="P:response to stress"/>
    <property type="evidence" value="ECO:0007669"/>
    <property type="project" value="UniProtKB-ARBA"/>
</dbReference>
<proteinExistence type="predicted"/>
<protein>
    <submittedName>
        <fullName evidence="2">Metallopeptidase, SprT family</fullName>
    </submittedName>
    <submittedName>
        <fullName evidence="3">SprT family protein</fullName>
    </submittedName>
</protein>
<keyword evidence="5" id="KW-1185">Reference proteome</keyword>
<dbReference type="InterPro" id="IPR006640">
    <property type="entry name" value="SprT-like_domain"/>
</dbReference>
<dbReference type="Pfam" id="PF17283">
    <property type="entry name" value="Zn_ribbon_SprT"/>
    <property type="match status" value="1"/>
</dbReference>
<dbReference type="Pfam" id="PF10263">
    <property type="entry name" value="SprT-like"/>
    <property type="match status" value="1"/>
</dbReference>
<dbReference type="STRING" id="87541.AWM71_06325"/>
<dbReference type="RefSeq" id="WP_060777164.1">
    <property type="nucleotide sequence ID" value="NZ_CP014159.1"/>
</dbReference>
<dbReference type="EMBL" id="PKGZ01000002">
    <property type="protein sequence ID" value="PKY91530.1"/>
    <property type="molecule type" value="Genomic_DNA"/>
</dbReference>
<dbReference type="PATRIC" id="fig|87541.4.peg.137"/>
<evidence type="ECO:0000313" key="2">
    <source>
        <dbReference type="EMBL" id="KXB38076.1"/>
    </source>
</evidence>
<dbReference type="NCBIfam" id="NF003339">
    <property type="entry name" value="PRK04351.1"/>
    <property type="match status" value="1"/>
</dbReference>
<organism evidence="2 4">
    <name type="scientific">Aerococcus christensenii</name>
    <dbReference type="NCBI Taxonomy" id="87541"/>
    <lineage>
        <taxon>Bacteria</taxon>
        <taxon>Bacillati</taxon>
        <taxon>Bacillota</taxon>
        <taxon>Bacilli</taxon>
        <taxon>Lactobacillales</taxon>
        <taxon>Aerococcaceae</taxon>
        <taxon>Aerococcus</taxon>
    </lineage>
</organism>
<evidence type="ECO:0000313" key="5">
    <source>
        <dbReference type="Proteomes" id="UP000234775"/>
    </source>
</evidence>
<reference evidence="2 4" key="1">
    <citation type="submission" date="2016-01" db="EMBL/GenBank/DDBJ databases">
        <authorList>
            <person name="Oliw E.H."/>
        </authorList>
    </citation>
    <scope>NUCLEOTIDE SEQUENCE [LARGE SCALE GENOMIC DNA]</scope>
    <source>
        <strain evidence="2 4">KA00635</strain>
    </source>
</reference>
<dbReference type="KEGG" id="acg:AWM71_06325"/>
<dbReference type="OrthoDB" id="9799909at2"/>
<evidence type="ECO:0000313" key="4">
    <source>
        <dbReference type="Proteomes" id="UP000070422"/>
    </source>
</evidence>
<sequence>MLSSKIPFSEEELKELVKEVSLRDFKRVFVHEVSWNRRLRTTGGRFIVKSLRLEFNPKVFAAFSREVGLGIIRHELCHYHLYLQKKPYQHRSSDFRRLLQEVGGLRYTPALKEEVPYIYECQRCGQIYPRQRRINIKKYRCGHCQGPLHCKKNTRNSYSIS</sequence>
<feature type="domain" description="SprT-like" evidence="1">
    <location>
        <begin position="11"/>
        <end position="151"/>
    </location>
</feature>
<dbReference type="Proteomes" id="UP000070422">
    <property type="component" value="Unassembled WGS sequence"/>
</dbReference>